<dbReference type="PANTHER" id="PTHR24006">
    <property type="entry name" value="UBIQUITIN CARBOXYL-TERMINAL HYDROLASE"/>
    <property type="match status" value="1"/>
</dbReference>
<dbReference type="InterPro" id="IPR001394">
    <property type="entry name" value="Peptidase_C19_UCH"/>
</dbReference>
<dbReference type="EMBL" id="KN847989">
    <property type="protein sequence ID" value="KIR45337.1"/>
    <property type="molecule type" value="Genomic_DNA"/>
</dbReference>
<evidence type="ECO:0000256" key="3">
    <source>
        <dbReference type="ARBA" id="ARBA00022670"/>
    </source>
</evidence>
<feature type="domain" description="USP" evidence="10">
    <location>
        <begin position="120"/>
        <end position="416"/>
    </location>
</feature>
<keyword evidence="4 7" id="KW-0833">Ubl conjugation pathway</keyword>
<dbReference type="GO" id="GO:0005829">
    <property type="term" value="C:cytosol"/>
    <property type="evidence" value="ECO:0007669"/>
    <property type="project" value="TreeGrafter"/>
</dbReference>
<dbReference type="HOGENOM" id="CLU_299756_0_0_1"/>
<accession>A0A0D0TFX5</accession>
<comment type="catalytic activity">
    <reaction evidence="1 7">
        <text>Thiol-dependent hydrolysis of ester, thioester, amide, peptide and isopeptide bonds formed by the C-terminal Gly of ubiquitin (a 76-residue protein attached to proteins as an intracellular targeting signal).</text>
        <dbReference type="EC" id="3.4.19.12"/>
    </reaction>
</comment>
<dbReference type="InterPro" id="IPR018200">
    <property type="entry name" value="USP_CS"/>
</dbReference>
<dbReference type="GO" id="GO:0006508">
    <property type="term" value="P:proteolysis"/>
    <property type="evidence" value="ECO:0007669"/>
    <property type="project" value="UniProtKB-KW"/>
</dbReference>
<dbReference type="AlphaFoldDB" id="A0A0D0TFX5"/>
<evidence type="ECO:0000256" key="4">
    <source>
        <dbReference type="ARBA" id="ARBA00022786"/>
    </source>
</evidence>
<dbReference type="InterPro" id="IPR028889">
    <property type="entry name" value="USP"/>
</dbReference>
<keyword evidence="6 7" id="KW-0788">Thiol protease</keyword>
<dbReference type="PROSITE" id="PS50235">
    <property type="entry name" value="USP_3"/>
    <property type="match status" value="1"/>
</dbReference>
<organism evidence="11">
    <name type="scientific">Cryptococcus bacillisporus CA1280</name>
    <dbReference type="NCBI Taxonomy" id="1296109"/>
    <lineage>
        <taxon>Eukaryota</taxon>
        <taxon>Fungi</taxon>
        <taxon>Dikarya</taxon>
        <taxon>Basidiomycota</taxon>
        <taxon>Agaricomycotina</taxon>
        <taxon>Tremellomycetes</taxon>
        <taxon>Tremellales</taxon>
        <taxon>Cryptococcaceae</taxon>
        <taxon>Cryptococcus</taxon>
        <taxon>Cryptococcus gattii species complex</taxon>
    </lineage>
</organism>
<reference evidence="11" key="1">
    <citation type="submission" date="2015-01" db="EMBL/GenBank/DDBJ databases">
        <title>The Genome Sequence of Cryptococcus gattii CA1280.</title>
        <authorList>
            <consortium name="The Broad Institute Genomics Platform"/>
            <person name="Cuomo C."/>
            <person name="Litvintseva A."/>
            <person name="Chen Y."/>
            <person name="Heitman J."/>
            <person name="Sun S."/>
            <person name="Springer D."/>
            <person name="Dromer F."/>
            <person name="Young S."/>
            <person name="Zeng Q."/>
            <person name="Gargeya S."/>
            <person name="Abouelleil A."/>
            <person name="Alvarado L."/>
            <person name="Chapman S.B."/>
            <person name="Gainer-Dewar J."/>
            <person name="Goldberg J."/>
            <person name="Griggs A."/>
            <person name="Gujja S."/>
            <person name="Hansen M."/>
            <person name="Howarth C."/>
            <person name="Imamovic A."/>
            <person name="Larimer J."/>
            <person name="Murphy C."/>
            <person name="Naylor J."/>
            <person name="Pearson M."/>
            <person name="Priest M."/>
            <person name="Roberts A."/>
            <person name="Saif S."/>
            <person name="Shea T."/>
            <person name="Sykes S."/>
            <person name="Wortman J."/>
            <person name="Nusbaum C."/>
            <person name="Birren B."/>
        </authorList>
    </citation>
    <scope>NUCLEOTIDE SEQUENCE [LARGE SCALE GENOMIC DNA]</scope>
    <source>
        <strain evidence="11">CA1280</strain>
    </source>
</reference>
<protein>
    <recommendedName>
        <fullName evidence="7">Ubiquitin carboxyl-terminal hydrolase</fullName>
        <ecNumber evidence="7">3.4.19.12</ecNumber>
    </recommendedName>
</protein>
<dbReference type="PROSITE" id="PS00973">
    <property type="entry name" value="USP_2"/>
    <property type="match status" value="1"/>
</dbReference>
<proteinExistence type="inferred from homology"/>
<evidence type="ECO:0000256" key="1">
    <source>
        <dbReference type="ARBA" id="ARBA00000707"/>
    </source>
</evidence>
<evidence type="ECO:0000256" key="2">
    <source>
        <dbReference type="ARBA" id="ARBA00009085"/>
    </source>
</evidence>
<dbReference type="InterPro" id="IPR033841">
    <property type="entry name" value="Pep_USP48"/>
</dbReference>
<dbReference type="GO" id="GO:0016579">
    <property type="term" value="P:protein deubiquitination"/>
    <property type="evidence" value="ECO:0007669"/>
    <property type="project" value="InterPro"/>
</dbReference>
<evidence type="ECO:0000256" key="5">
    <source>
        <dbReference type="ARBA" id="ARBA00022801"/>
    </source>
</evidence>
<sequence length="990" mass="110637">MVRAPQRPYPDWGWVGTEVRTPDKITLEHRRRAAGLVGGVACPRDLTEHEEQSVNGNGETKVNGKGNWKKKEPGCRTKSCKSNYMCYNNLGTEKLLEPNAKSEFVIFNLGEVPEERNGPAGLKNLGATCYANAFLQLWFHNIPFRNAVYACMTTETTPLYQLALIFAKLEYSGKSVIDPMGLIDALRLNAGDQQDAAEFSKLFMSLIASEFSKHPDPKLKTLVKDQFEGTMQYITQCECGYESISETTFLELELSLEDNTTLQSRLDEFTHPEILDGDNKYSCPSCLSKRRATRRQLPVTLPPVIHFSLLRFVFDLKSMSRKKSKASIKYPKEAVLGNSVYELRGVISHQGTSAYHGHFICETYDEIDDIWHICNDELVQPKPSRPHKRTKLDKPAADKDRLESSKDAYMLVYKRRDGHVPPQSPPAIVMEKVKEENRALREELNKGVVRKEVLEGEWEHLKGAKMDTEYIVPRDALAAWIQSPSFLDLNTPFDYSSILCAHSQVDPFKSSDTRTISAVAHDKLSSYITLPEIDVCPVCVEEGFAARLSKAEQQSVLETFDELNTVAEVEEAGEEERWCLPKTWLAQWRSGKLTPQTLPTHPSYTLFCPHDAPLPSPSIPPFTLITSSALSVLRSIFGPFPSFHPGTPPCPECSIDANQDAESLIQWKTDVKLDKSIKRHLDPRPPAFGLDYYVLPKEFIKKWETYMKTPGGQKPELDMGLGQGECEHGLLDWDPQMEKPRVISEVGWRMLCQKYGEKEPIKVQFGANPPEGKKVNISSFTPGVCDPCRIARLSSYDELVIPIIFASAPPSSSSASYNTLTSTGSAIEPKLGSGSNRHMSRTLRSRLKTLYIQAARQSTIKDLKVSILSQTGITPLLQKIYYKPRTQSQGQGQYLGEEKEDGTELDNDLTISEFGYLKGEELILVEVKEEGDLDDDDVVNGGSGGKAGNGSNEGFGGTALLARIACPDCTYENDGAAECCEMCMRPFKNN</sequence>
<dbReference type="Pfam" id="PF00443">
    <property type="entry name" value="UCH"/>
    <property type="match status" value="1"/>
</dbReference>
<evidence type="ECO:0000256" key="6">
    <source>
        <dbReference type="ARBA" id="ARBA00022807"/>
    </source>
</evidence>
<dbReference type="GO" id="GO:0004843">
    <property type="term" value="F:cysteine-type deubiquitinase activity"/>
    <property type="evidence" value="ECO:0007669"/>
    <property type="project" value="UniProtKB-UniRule"/>
</dbReference>
<dbReference type="PROSITE" id="PS50053">
    <property type="entry name" value="UBIQUITIN_2"/>
    <property type="match status" value="1"/>
</dbReference>
<feature type="domain" description="Ubiquitin-like" evidence="9">
    <location>
        <begin position="841"/>
        <end position="931"/>
    </location>
</feature>
<dbReference type="SUPFAM" id="SSF54001">
    <property type="entry name" value="Cysteine proteinases"/>
    <property type="match status" value="1"/>
</dbReference>
<feature type="region of interest" description="Disordered" evidence="8">
    <location>
        <begin position="48"/>
        <end position="68"/>
    </location>
</feature>
<dbReference type="EC" id="3.4.19.12" evidence="7"/>
<evidence type="ECO:0000259" key="9">
    <source>
        <dbReference type="PROSITE" id="PS50053"/>
    </source>
</evidence>
<dbReference type="InterPro" id="IPR000626">
    <property type="entry name" value="Ubiquitin-like_dom"/>
</dbReference>
<keyword evidence="5 7" id="KW-0378">Hydrolase</keyword>
<evidence type="ECO:0000313" key="11">
    <source>
        <dbReference type="EMBL" id="KIR45337.1"/>
    </source>
</evidence>
<evidence type="ECO:0000259" key="10">
    <source>
        <dbReference type="PROSITE" id="PS50235"/>
    </source>
</evidence>
<keyword evidence="3 7" id="KW-0645">Protease</keyword>
<dbReference type="InterPro" id="IPR038765">
    <property type="entry name" value="Papain-like_cys_pep_sf"/>
</dbReference>
<comment type="similarity">
    <text evidence="2 7">Belongs to the peptidase C19 family.</text>
</comment>
<dbReference type="GO" id="GO:0005634">
    <property type="term" value="C:nucleus"/>
    <property type="evidence" value="ECO:0007669"/>
    <property type="project" value="TreeGrafter"/>
</dbReference>
<name>A0A0D0TFX5_CRYGA</name>
<dbReference type="Gene3D" id="3.90.70.10">
    <property type="entry name" value="Cysteine proteinases"/>
    <property type="match status" value="1"/>
</dbReference>
<dbReference type="PANTHER" id="PTHR24006:SF888">
    <property type="entry name" value="UBIQUITIN CARBOXYL-TERMINAL HYDROLASE 30"/>
    <property type="match status" value="1"/>
</dbReference>
<dbReference type="OrthoDB" id="289038at2759"/>
<gene>
    <name evidence="11" type="ORF">I312_05379</name>
</gene>
<evidence type="ECO:0000256" key="8">
    <source>
        <dbReference type="SAM" id="MobiDB-lite"/>
    </source>
</evidence>
<dbReference type="InterPro" id="IPR050164">
    <property type="entry name" value="Peptidase_C19"/>
</dbReference>
<dbReference type="CDD" id="cd02668">
    <property type="entry name" value="Peptidase_C19L"/>
    <property type="match status" value="1"/>
</dbReference>
<dbReference type="PROSITE" id="PS00972">
    <property type="entry name" value="USP_1"/>
    <property type="match status" value="1"/>
</dbReference>
<evidence type="ECO:0000256" key="7">
    <source>
        <dbReference type="RuleBase" id="RU366025"/>
    </source>
</evidence>